<reference evidence="4" key="1">
    <citation type="submission" date="2025-08" db="UniProtKB">
        <authorList>
            <consortium name="Ensembl"/>
        </authorList>
    </citation>
    <scope>IDENTIFICATION</scope>
</reference>
<feature type="compositionally biased region" description="Basic and acidic residues" evidence="2">
    <location>
        <begin position="312"/>
        <end position="321"/>
    </location>
</feature>
<dbReference type="Proteomes" id="UP000694546">
    <property type="component" value="Chromosome 11"/>
</dbReference>
<dbReference type="GO" id="GO:0007173">
    <property type="term" value="P:epidermal growth factor receptor signaling pathway"/>
    <property type="evidence" value="ECO:0007669"/>
    <property type="project" value="TreeGrafter"/>
</dbReference>
<dbReference type="Ensembl" id="ENSGMOT00000062118.1">
    <property type="protein sequence ID" value="ENSGMOP00000026024.1"/>
    <property type="gene ID" value="ENSGMOG00000029860.1"/>
</dbReference>
<gene>
    <name evidence="4" type="primary">FAM83A</name>
</gene>
<feature type="compositionally biased region" description="Polar residues" evidence="2">
    <location>
        <begin position="288"/>
        <end position="311"/>
    </location>
</feature>
<dbReference type="GO" id="GO:0019901">
    <property type="term" value="F:protein kinase binding"/>
    <property type="evidence" value="ECO:0007669"/>
    <property type="project" value="TreeGrafter"/>
</dbReference>
<dbReference type="Gene3D" id="3.30.870.10">
    <property type="entry name" value="Endonuclease Chain A"/>
    <property type="match status" value="1"/>
</dbReference>
<dbReference type="SUPFAM" id="SSF56024">
    <property type="entry name" value="Phospholipase D/nuclease"/>
    <property type="match status" value="1"/>
</dbReference>
<keyword evidence="5" id="KW-1185">Reference proteome</keyword>
<evidence type="ECO:0000313" key="4">
    <source>
        <dbReference type="Ensembl" id="ENSGMOP00000026024.1"/>
    </source>
</evidence>
<feature type="region of interest" description="Disordered" evidence="2">
    <location>
        <begin position="17"/>
        <end position="38"/>
    </location>
</feature>
<dbReference type="Pfam" id="PF07894">
    <property type="entry name" value="SACK1"/>
    <property type="match status" value="2"/>
</dbReference>
<accession>A0A8C5FC82</accession>
<feature type="domain" description="Scaffolding anchor of CK1" evidence="3">
    <location>
        <begin position="33"/>
        <end position="84"/>
    </location>
</feature>
<dbReference type="InterPro" id="IPR050944">
    <property type="entry name" value="FAM83"/>
</dbReference>
<feature type="domain" description="Scaffolding anchor of CK1" evidence="3">
    <location>
        <begin position="98"/>
        <end position="265"/>
    </location>
</feature>
<sequence>LNRPAKPVGKVRRRVRELRTANYGEGGGGGPPTLDLSHSESQRLAVDALMGEGGVQGYRDLLTTEGEVDFLSEREKSYILTNQQDGRVGGGVEPSGSDQQSQTSVEVFLQSDIREGSMKDLVREQIRKAQTALVVVVDTFSDVELLCDILEACALRNVRVYVLLDRLNVQQFLDMCLTLNVKHDVKRLSVRSVSGQGYCTKTGRWLCGQVAQTFIISDWTRVLTGCYSFSWLSWKVNRNFIVLLEGGSVTSFRQEFRRLYLSSQPVPPLFPTAMMTLAPSAPRPTQHPNPSDSGLRSMLRSQRWVTTGDHNGTTDRQKAEAAAETPTAADPTHSALSELEALAPGRGVGPAERAADRRRSEEEPPSVEGWRRIAQWDSGPGACCRGWSLVAGFCTTVYDDVFIQSDLQVRWS</sequence>
<dbReference type="PANTHER" id="PTHR16181:SF29">
    <property type="entry name" value="PROTEIN FAM83A-RELATED"/>
    <property type="match status" value="1"/>
</dbReference>
<organism evidence="4 5">
    <name type="scientific">Gadus morhua</name>
    <name type="common">Atlantic cod</name>
    <dbReference type="NCBI Taxonomy" id="8049"/>
    <lineage>
        <taxon>Eukaryota</taxon>
        <taxon>Metazoa</taxon>
        <taxon>Chordata</taxon>
        <taxon>Craniata</taxon>
        <taxon>Vertebrata</taxon>
        <taxon>Euteleostomi</taxon>
        <taxon>Actinopterygii</taxon>
        <taxon>Neopterygii</taxon>
        <taxon>Teleostei</taxon>
        <taxon>Neoteleostei</taxon>
        <taxon>Acanthomorphata</taxon>
        <taxon>Zeiogadaria</taxon>
        <taxon>Gadariae</taxon>
        <taxon>Gadiformes</taxon>
        <taxon>Gadoidei</taxon>
        <taxon>Gadidae</taxon>
        <taxon>Gadus</taxon>
    </lineage>
</organism>
<name>A0A8C5FC82_GADMO</name>
<feature type="region of interest" description="Disordered" evidence="2">
    <location>
        <begin position="272"/>
        <end position="366"/>
    </location>
</feature>
<dbReference type="OMA" id="DYNMRSQ"/>
<feature type="compositionally biased region" description="Basic and acidic residues" evidence="2">
    <location>
        <begin position="353"/>
        <end position="362"/>
    </location>
</feature>
<proteinExistence type="inferred from homology"/>
<feature type="compositionally biased region" description="Low complexity" evidence="2">
    <location>
        <begin position="322"/>
        <end position="332"/>
    </location>
</feature>
<evidence type="ECO:0000313" key="5">
    <source>
        <dbReference type="Proteomes" id="UP000694546"/>
    </source>
</evidence>
<evidence type="ECO:0000256" key="2">
    <source>
        <dbReference type="SAM" id="MobiDB-lite"/>
    </source>
</evidence>
<evidence type="ECO:0000259" key="3">
    <source>
        <dbReference type="Pfam" id="PF07894"/>
    </source>
</evidence>
<protein>
    <submittedName>
        <fullName evidence="4">Family with sequence similarity 83 member A</fullName>
    </submittedName>
</protein>
<dbReference type="GeneTree" id="ENSGT00940000160768"/>
<evidence type="ECO:0000256" key="1">
    <source>
        <dbReference type="ARBA" id="ARBA00006937"/>
    </source>
</evidence>
<dbReference type="PANTHER" id="PTHR16181">
    <property type="entry name" value="PROTEIN FAM83A-RELATED"/>
    <property type="match status" value="1"/>
</dbReference>
<reference evidence="4" key="2">
    <citation type="submission" date="2025-09" db="UniProtKB">
        <authorList>
            <consortium name="Ensembl"/>
        </authorList>
    </citation>
    <scope>IDENTIFICATION</scope>
</reference>
<dbReference type="AlphaFoldDB" id="A0A8C5FC82"/>
<comment type="similarity">
    <text evidence="1">Belongs to the FAM83 family.</text>
</comment>
<dbReference type="InterPro" id="IPR012461">
    <property type="entry name" value="SACK1"/>
</dbReference>